<keyword evidence="3" id="KW-1185">Reference proteome</keyword>
<sequence>MPAAWHGEAGRYVDRWRRSGKGAIVAVGRAVGPVKSGGRGRDDKQRGDPRQQKECGGGPQPGTTGT</sequence>
<evidence type="ECO:0000313" key="2">
    <source>
        <dbReference type="EMBL" id="GFE37806.1"/>
    </source>
</evidence>
<gene>
    <name evidence="2" type="ORF">Stube_24790</name>
</gene>
<accession>A0A640UUQ7</accession>
<feature type="compositionally biased region" description="Basic and acidic residues" evidence="1">
    <location>
        <begin position="39"/>
        <end position="53"/>
    </location>
</feature>
<name>A0A640UUQ7_9ACTN</name>
<protein>
    <submittedName>
        <fullName evidence="2">Uncharacterized protein</fullName>
    </submittedName>
</protein>
<dbReference type="EMBL" id="BLIR01000001">
    <property type="protein sequence ID" value="GFE37806.1"/>
    <property type="molecule type" value="Genomic_DNA"/>
</dbReference>
<dbReference type="AlphaFoldDB" id="A0A640UUQ7"/>
<feature type="region of interest" description="Disordered" evidence="1">
    <location>
        <begin position="27"/>
        <end position="66"/>
    </location>
</feature>
<proteinExistence type="predicted"/>
<comment type="caution">
    <text evidence="2">The sequence shown here is derived from an EMBL/GenBank/DDBJ whole genome shotgun (WGS) entry which is preliminary data.</text>
</comment>
<feature type="compositionally biased region" description="Gly residues" evidence="1">
    <location>
        <begin position="55"/>
        <end position="66"/>
    </location>
</feature>
<evidence type="ECO:0000313" key="3">
    <source>
        <dbReference type="Proteomes" id="UP000431826"/>
    </source>
</evidence>
<evidence type="ECO:0000256" key="1">
    <source>
        <dbReference type="SAM" id="MobiDB-lite"/>
    </source>
</evidence>
<reference evidence="2 3" key="1">
    <citation type="submission" date="2019-12" db="EMBL/GenBank/DDBJ databases">
        <title>Whole genome shotgun sequence of Streptomyces tubercidicus NBRC 13090.</title>
        <authorList>
            <person name="Ichikawa N."/>
            <person name="Kimura A."/>
            <person name="Kitahashi Y."/>
            <person name="Komaki H."/>
            <person name="Tamura T."/>
        </authorList>
    </citation>
    <scope>NUCLEOTIDE SEQUENCE [LARGE SCALE GENOMIC DNA]</scope>
    <source>
        <strain evidence="2 3">NBRC 13090</strain>
    </source>
</reference>
<organism evidence="2 3">
    <name type="scientific">Streptomyces tubercidicus</name>
    <dbReference type="NCBI Taxonomy" id="47759"/>
    <lineage>
        <taxon>Bacteria</taxon>
        <taxon>Bacillati</taxon>
        <taxon>Actinomycetota</taxon>
        <taxon>Actinomycetes</taxon>
        <taxon>Kitasatosporales</taxon>
        <taxon>Streptomycetaceae</taxon>
        <taxon>Streptomyces</taxon>
    </lineage>
</organism>
<dbReference type="Proteomes" id="UP000431826">
    <property type="component" value="Unassembled WGS sequence"/>
</dbReference>